<evidence type="ECO:0000256" key="3">
    <source>
        <dbReference type="ARBA" id="ARBA00022771"/>
    </source>
</evidence>
<dbReference type="PANTHER" id="PTHR46481:SF10">
    <property type="entry name" value="ZINC FINGER BED DOMAIN-CONTAINING PROTEIN 39"/>
    <property type="match status" value="1"/>
</dbReference>
<evidence type="ECO:0000256" key="5">
    <source>
        <dbReference type="ARBA" id="ARBA00023242"/>
    </source>
</evidence>
<dbReference type="PANTHER" id="PTHR46481">
    <property type="entry name" value="ZINC FINGER BED DOMAIN-CONTAINING PROTEIN 4"/>
    <property type="match status" value="1"/>
</dbReference>
<evidence type="ECO:0000259" key="6">
    <source>
        <dbReference type="Pfam" id="PF05699"/>
    </source>
</evidence>
<keyword evidence="2" id="KW-0479">Metal-binding</keyword>
<evidence type="ECO:0000256" key="2">
    <source>
        <dbReference type="ARBA" id="ARBA00022723"/>
    </source>
</evidence>
<keyword evidence="3" id="KW-0863">Zinc-finger</keyword>
<dbReference type="WBParaSite" id="ACRNAN_Path_44.g160.t1">
    <property type="protein sequence ID" value="ACRNAN_Path_44.g160.t1"/>
    <property type="gene ID" value="ACRNAN_Path_44.g160"/>
</dbReference>
<evidence type="ECO:0000256" key="1">
    <source>
        <dbReference type="ARBA" id="ARBA00004123"/>
    </source>
</evidence>
<name>A0A914C829_9BILA</name>
<dbReference type="InterPro" id="IPR052035">
    <property type="entry name" value="ZnF_BED_domain_contain"/>
</dbReference>
<feature type="domain" description="HAT C-terminal dimerisation" evidence="6">
    <location>
        <begin position="149"/>
        <end position="227"/>
    </location>
</feature>
<dbReference type="Proteomes" id="UP000887540">
    <property type="component" value="Unplaced"/>
</dbReference>
<dbReference type="GO" id="GO:0046983">
    <property type="term" value="F:protein dimerization activity"/>
    <property type="evidence" value="ECO:0007669"/>
    <property type="project" value="InterPro"/>
</dbReference>
<organism evidence="7 8">
    <name type="scientific">Acrobeloides nanus</name>
    <dbReference type="NCBI Taxonomy" id="290746"/>
    <lineage>
        <taxon>Eukaryota</taxon>
        <taxon>Metazoa</taxon>
        <taxon>Ecdysozoa</taxon>
        <taxon>Nematoda</taxon>
        <taxon>Chromadorea</taxon>
        <taxon>Rhabditida</taxon>
        <taxon>Tylenchina</taxon>
        <taxon>Cephalobomorpha</taxon>
        <taxon>Cephaloboidea</taxon>
        <taxon>Cephalobidae</taxon>
        <taxon>Acrobeloides</taxon>
    </lineage>
</organism>
<dbReference type="Pfam" id="PF05699">
    <property type="entry name" value="Dimer_Tnp_hAT"/>
    <property type="match status" value="1"/>
</dbReference>
<dbReference type="InterPro" id="IPR008906">
    <property type="entry name" value="HATC_C_dom"/>
</dbReference>
<evidence type="ECO:0000313" key="7">
    <source>
        <dbReference type="Proteomes" id="UP000887540"/>
    </source>
</evidence>
<sequence length="248" mass="28848">MIKKWKSLVTHFSHSTIAKQTLQMIQKTNNLPVRKVKQDMPIRWGSTHLMIKSLLVNQRAFKLYTSHLEKKKKKSPINLDEEDFHESFDLELMEDDFPAEDFSNLSNVSEQELEEEVIDIWSRRKKSNEVFEANVDLEKQNFMELLKSELSVYRSLERVKRNDALSSWYGKHGPSLPIITKYSQLLHSIPPSSISSEELFSKAGLIYSNHLRNRLGAAKASQCLLIKASLGPIQKNEYKCEDEDEYEE</sequence>
<dbReference type="GO" id="GO:0005634">
    <property type="term" value="C:nucleus"/>
    <property type="evidence" value="ECO:0007669"/>
    <property type="project" value="UniProtKB-SubCell"/>
</dbReference>
<accession>A0A914C829</accession>
<protein>
    <submittedName>
        <fullName evidence="8">HAT C-terminal dimerisation domain-containing protein</fullName>
    </submittedName>
</protein>
<dbReference type="GO" id="GO:0008270">
    <property type="term" value="F:zinc ion binding"/>
    <property type="evidence" value="ECO:0007669"/>
    <property type="project" value="UniProtKB-KW"/>
</dbReference>
<keyword evidence="4" id="KW-0862">Zinc</keyword>
<dbReference type="AlphaFoldDB" id="A0A914C829"/>
<dbReference type="SUPFAM" id="SSF53098">
    <property type="entry name" value="Ribonuclease H-like"/>
    <property type="match status" value="1"/>
</dbReference>
<evidence type="ECO:0000256" key="4">
    <source>
        <dbReference type="ARBA" id="ARBA00022833"/>
    </source>
</evidence>
<reference evidence="8" key="1">
    <citation type="submission" date="2022-11" db="UniProtKB">
        <authorList>
            <consortium name="WormBaseParasite"/>
        </authorList>
    </citation>
    <scope>IDENTIFICATION</scope>
</reference>
<comment type="subcellular location">
    <subcellularLocation>
        <location evidence="1">Nucleus</location>
    </subcellularLocation>
</comment>
<proteinExistence type="predicted"/>
<keyword evidence="7" id="KW-1185">Reference proteome</keyword>
<keyword evidence="5" id="KW-0539">Nucleus</keyword>
<dbReference type="InterPro" id="IPR012337">
    <property type="entry name" value="RNaseH-like_sf"/>
</dbReference>
<evidence type="ECO:0000313" key="8">
    <source>
        <dbReference type="WBParaSite" id="ACRNAN_Path_44.g160.t1"/>
    </source>
</evidence>